<keyword evidence="1" id="KW-0812">Transmembrane</keyword>
<evidence type="ECO:0000313" key="2">
    <source>
        <dbReference type="EMBL" id="MBA5232802.1"/>
    </source>
</evidence>
<keyword evidence="1" id="KW-1133">Transmembrane helix</keyword>
<name>A0ABR5ZE60_9GAMM</name>
<dbReference type="RefSeq" id="WP_181829722.1">
    <property type="nucleotide sequence ID" value="NZ_CP104757.1"/>
</dbReference>
<evidence type="ECO:0000256" key="1">
    <source>
        <dbReference type="SAM" id="Phobius"/>
    </source>
</evidence>
<evidence type="ECO:0008006" key="4">
    <source>
        <dbReference type="Google" id="ProtNLM"/>
    </source>
</evidence>
<comment type="caution">
    <text evidence="2">The sequence shown here is derived from an EMBL/GenBank/DDBJ whole genome shotgun (WGS) entry which is preliminary data.</text>
</comment>
<feature type="transmembrane region" description="Helical" evidence="1">
    <location>
        <begin position="6"/>
        <end position="23"/>
    </location>
</feature>
<evidence type="ECO:0000313" key="3">
    <source>
        <dbReference type="Proteomes" id="UP000530038"/>
    </source>
</evidence>
<dbReference type="Proteomes" id="UP000530038">
    <property type="component" value="Unassembled WGS sequence"/>
</dbReference>
<keyword evidence="3" id="KW-1185">Reference proteome</keyword>
<reference evidence="2 3" key="1">
    <citation type="submission" date="2020-07" db="EMBL/GenBank/DDBJ databases">
        <title>Characterization of Pectobacterium aroidearum strains causing soft rot on Amorphophallus konjac.</title>
        <authorList>
            <person name="Xie H."/>
        </authorList>
    </citation>
    <scope>NUCLEOTIDE SEQUENCE [LARGE SCALE GENOMIC DNA]</scope>
    <source>
        <strain evidence="2 3">MY10</strain>
    </source>
</reference>
<sequence>MEPKDLISITIAIISTLISLFALRKSSKASRSALNIQHASVELEIRNAIENSKNQIQNLSISFAPLMVKKVRTEDEEALYDFHKKALDSGIESMLNQYDDACAKYIDGKIDKNRFKKTYNKEIRNIVENKEFTDYFNPTTSNYKPILIVYKEWFDLEV</sequence>
<proteinExistence type="predicted"/>
<dbReference type="EMBL" id="JACERK010000005">
    <property type="protein sequence ID" value="MBA5232802.1"/>
    <property type="molecule type" value="Genomic_DNA"/>
</dbReference>
<organism evidence="2 3">
    <name type="scientific">Pectobacterium aroidearum</name>
    <dbReference type="NCBI Taxonomy" id="1201031"/>
    <lineage>
        <taxon>Bacteria</taxon>
        <taxon>Pseudomonadati</taxon>
        <taxon>Pseudomonadota</taxon>
        <taxon>Gammaproteobacteria</taxon>
        <taxon>Enterobacterales</taxon>
        <taxon>Pectobacteriaceae</taxon>
        <taxon>Pectobacterium</taxon>
    </lineage>
</organism>
<accession>A0ABR5ZE60</accession>
<protein>
    <recommendedName>
        <fullName evidence="4">DUF4760 domain-containing protein</fullName>
    </recommendedName>
</protein>
<gene>
    <name evidence="2" type="ORF">H2Y56_11860</name>
</gene>
<keyword evidence="1" id="KW-0472">Membrane</keyword>